<dbReference type="EMBL" id="ATLV01016979">
    <property type="status" value="NOT_ANNOTATED_CDS"/>
    <property type="molecule type" value="Genomic_DNA"/>
</dbReference>
<evidence type="ECO:0000313" key="1">
    <source>
        <dbReference type="EMBL" id="KFB41690.1"/>
    </source>
</evidence>
<gene>
    <name evidence="1" type="ORF">ZHAS_00009319</name>
</gene>
<accession>A0A084VUP6</accession>
<dbReference type="Proteomes" id="UP000030765">
    <property type="component" value="Unassembled WGS sequence"/>
</dbReference>
<reference evidence="1 3" key="1">
    <citation type="journal article" date="2014" name="BMC Genomics">
        <title>Genome sequence of Anopheles sinensis provides insight into genetics basis of mosquito competence for malaria parasites.</title>
        <authorList>
            <person name="Zhou D."/>
            <person name="Zhang D."/>
            <person name="Ding G."/>
            <person name="Shi L."/>
            <person name="Hou Q."/>
            <person name="Ye Y."/>
            <person name="Xu Y."/>
            <person name="Zhou H."/>
            <person name="Xiong C."/>
            <person name="Li S."/>
            <person name="Yu J."/>
            <person name="Hong S."/>
            <person name="Yu X."/>
            <person name="Zou P."/>
            <person name="Chen C."/>
            <person name="Chang X."/>
            <person name="Wang W."/>
            <person name="Lv Y."/>
            <person name="Sun Y."/>
            <person name="Ma L."/>
            <person name="Shen B."/>
            <person name="Zhu C."/>
        </authorList>
    </citation>
    <scope>NUCLEOTIDE SEQUENCE [LARGE SCALE GENOMIC DNA]</scope>
</reference>
<dbReference type="EnsemblMetazoa" id="ASIC009319-RA">
    <property type="protein sequence ID" value="ASIC009319-PA"/>
    <property type="gene ID" value="ASIC009319"/>
</dbReference>
<proteinExistence type="predicted"/>
<sequence>MVDRALPMHGGWLAKVWLSSSDCTNTRTTRAPSIVRGVCACSKTFGRFAVPVCDTLHLPCERTECERLAHTVVIAVVAISCTVRSRRTVLPIAGECGMCVPAVESSVWLCSLVRLVNLAHYVFLSARQVPSRTATRLNRPSACIPVPFVRHAPQWRSVFALSAEQTLGEPVTVCLKDIVIEPTTTRYQ</sequence>
<dbReference type="VEuPathDB" id="VectorBase:ASIC009319"/>
<evidence type="ECO:0000313" key="2">
    <source>
        <dbReference type="EnsemblMetazoa" id="ASIC009319-PA"/>
    </source>
</evidence>
<keyword evidence="3" id="KW-1185">Reference proteome</keyword>
<evidence type="ECO:0000313" key="3">
    <source>
        <dbReference type="Proteomes" id="UP000030765"/>
    </source>
</evidence>
<organism evidence="1">
    <name type="scientific">Anopheles sinensis</name>
    <name type="common">Mosquito</name>
    <dbReference type="NCBI Taxonomy" id="74873"/>
    <lineage>
        <taxon>Eukaryota</taxon>
        <taxon>Metazoa</taxon>
        <taxon>Ecdysozoa</taxon>
        <taxon>Arthropoda</taxon>
        <taxon>Hexapoda</taxon>
        <taxon>Insecta</taxon>
        <taxon>Pterygota</taxon>
        <taxon>Neoptera</taxon>
        <taxon>Endopterygota</taxon>
        <taxon>Diptera</taxon>
        <taxon>Nematocera</taxon>
        <taxon>Culicoidea</taxon>
        <taxon>Culicidae</taxon>
        <taxon>Anophelinae</taxon>
        <taxon>Anopheles</taxon>
    </lineage>
</organism>
<dbReference type="AlphaFoldDB" id="A0A084VUP6"/>
<reference evidence="2" key="2">
    <citation type="submission" date="2020-05" db="UniProtKB">
        <authorList>
            <consortium name="EnsemblMetazoa"/>
        </authorList>
    </citation>
    <scope>IDENTIFICATION</scope>
</reference>
<dbReference type="EMBL" id="KE525139">
    <property type="protein sequence ID" value="KFB41690.1"/>
    <property type="molecule type" value="Genomic_DNA"/>
</dbReference>
<protein>
    <submittedName>
        <fullName evidence="1 2">Mg chelatase subunit ChlI</fullName>
    </submittedName>
</protein>
<name>A0A084VUP6_ANOSI</name>